<proteinExistence type="predicted"/>
<dbReference type="EMBL" id="CM056818">
    <property type="protein sequence ID" value="KAJ8622418.1"/>
    <property type="molecule type" value="Genomic_DNA"/>
</dbReference>
<dbReference type="Proteomes" id="UP001234297">
    <property type="component" value="Chromosome 10"/>
</dbReference>
<reference evidence="1 2" key="1">
    <citation type="journal article" date="2022" name="Hortic Res">
        <title>A haplotype resolved chromosomal level avocado genome allows analysis of novel avocado genes.</title>
        <authorList>
            <person name="Nath O."/>
            <person name="Fletcher S.J."/>
            <person name="Hayward A."/>
            <person name="Shaw L.M."/>
            <person name="Masouleh A.K."/>
            <person name="Furtado A."/>
            <person name="Henry R.J."/>
            <person name="Mitter N."/>
        </authorList>
    </citation>
    <scope>NUCLEOTIDE SEQUENCE [LARGE SCALE GENOMIC DNA]</scope>
    <source>
        <strain evidence="2">cv. Hass</strain>
    </source>
</reference>
<evidence type="ECO:0000313" key="1">
    <source>
        <dbReference type="EMBL" id="KAJ8622418.1"/>
    </source>
</evidence>
<evidence type="ECO:0000313" key="2">
    <source>
        <dbReference type="Proteomes" id="UP001234297"/>
    </source>
</evidence>
<accession>A0ACC2KMR6</accession>
<comment type="caution">
    <text evidence="1">The sequence shown here is derived from an EMBL/GenBank/DDBJ whole genome shotgun (WGS) entry which is preliminary data.</text>
</comment>
<keyword evidence="2" id="KW-1185">Reference proteome</keyword>
<organism evidence="1 2">
    <name type="scientific">Persea americana</name>
    <name type="common">Avocado</name>
    <dbReference type="NCBI Taxonomy" id="3435"/>
    <lineage>
        <taxon>Eukaryota</taxon>
        <taxon>Viridiplantae</taxon>
        <taxon>Streptophyta</taxon>
        <taxon>Embryophyta</taxon>
        <taxon>Tracheophyta</taxon>
        <taxon>Spermatophyta</taxon>
        <taxon>Magnoliopsida</taxon>
        <taxon>Magnoliidae</taxon>
        <taxon>Laurales</taxon>
        <taxon>Lauraceae</taxon>
        <taxon>Persea</taxon>
    </lineage>
</organism>
<sequence length="129" mass="15041">MLAYGGGALQLRLWRTAIPAQSSGELQLQPMEPLYRPFFTCPTEKQQYSQTLHTLESFFSPREVFFWWSFGLNHLCRVGLSYTVNSRAIVSWRRQVKKRRSVASVPGLCQLQRAWIYLKRARFPCLSPI</sequence>
<protein>
    <submittedName>
        <fullName evidence="1">Uncharacterized protein</fullName>
    </submittedName>
</protein>
<gene>
    <name evidence="1" type="ORF">MRB53_030947</name>
</gene>
<name>A0ACC2KMR6_PERAE</name>